<evidence type="ECO:0000313" key="4">
    <source>
        <dbReference type="Proteomes" id="UP000014400"/>
    </source>
</evidence>
<dbReference type="SUPFAM" id="SSF53850">
    <property type="entry name" value="Periplasmic binding protein-like II"/>
    <property type="match status" value="1"/>
</dbReference>
<evidence type="ECO:0008006" key="5">
    <source>
        <dbReference type="Google" id="ProtNLM"/>
    </source>
</evidence>
<evidence type="ECO:0000256" key="2">
    <source>
        <dbReference type="SAM" id="SignalP"/>
    </source>
</evidence>
<feature type="chain" id="PRO_5004506251" description="SsuA/THI5-like domain-containing protein" evidence="2">
    <location>
        <begin position="30"/>
        <end position="486"/>
    </location>
</feature>
<dbReference type="RefSeq" id="WP_016474435.1">
    <property type="nucleotide sequence ID" value="NZ_KE150480.1"/>
</dbReference>
<dbReference type="HOGENOM" id="CLU_561309_0_0_4"/>
<dbReference type="STRING" id="1203554.HMPREF1476_01155"/>
<organism evidence="3 4">
    <name type="scientific">Sutterella wadsworthensis HGA0223</name>
    <dbReference type="NCBI Taxonomy" id="1203554"/>
    <lineage>
        <taxon>Bacteria</taxon>
        <taxon>Pseudomonadati</taxon>
        <taxon>Pseudomonadota</taxon>
        <taxon>Betaproteobacteria</taxon>
        <taxon>Burkholderiales</taxon>
        <taxon>Sutterellaceae</taxon>
        <taxon>Sutterella</taxon>
    </lineage>
</organism>
<dbReference type="eggNOG" id="COG3221">
    <property type="taxonomic scope" value="Bacteria"/>
</dbReference>
<keyword evidence="1" id="KW-0472">Membrane</keyword>
<dbReference type="Proteomes" id="UP000014400">
    <property type="component" value="Unassembled WGS sequence"/>
</dbReference>
<keyword evidence="1" id="KW-1133">Transmembrane helix</keyword>
<gene>
    <name evidence="3" type="ORF">HMPREF1476_01155</name>
</gene>
<keyword evidence="2" id="KW-0732">Signal</keyword>
<proteinExistence type="predicted"/>
<dbReference type="PATRIC" id="fig|1203554.3.peg.1197"/>
<evidence type="ECO:0000313" key="3">
    <source>
        <dbReference type="EMBL" id="EPD99476.1"/>
    </source>
</evidence>
<accession>S3BG96</accession>
<name>S3BG96_9BURK</name>
<dbReference type="Pfam" id="PF12974">
    <property type="entry name" value="Phosphonate-bd"/>
    <property type="match status" value="1"/>
</dbReference>
<feature type="signal peptide" evidence="2">
    <location>
        <begin position="1"/>
        <end position="29"/>
    </location>
</feature>
<reference evidence="3 4" key="1">
    <citation type="submission" date="2013-04" db="EMBL/GenBank/DDBJ databases">
        <title>The Genome Sequence of Sutterella wadsworthensis HGA0223.</title>
        <authorList>
            <consortium name="The Broad Institute Genomics Platform"/>
            <person name="Earl A."/>
            <person name="Ward D."/>
            <person name="Feldgarden M."/>
            <person name="Gevers D."/>
            <person name="Schmidt T.M."/>
            <person name="Dover J."/>
            <person name="Dai D."/>
            <person name="Walker B."/>
            <person name="Young S."/>
            <person name="Zeng Q."/>
            <person name="Gargeya S."/>
            <person name="Fitzgerald M."/>
            <person name="Haas B."/>
            <person name="Abouelleil A."/>
            <person name="Allen A.W."/>
            <person name="Alvarado L."/>
            <person name="Arachchi H.M."/>
            <person name="Berlin A.M."/>
            <person name="Chapman S.B."/>
            <person name="Gainer-Dewar J."/>
            <person name="Goldberg J."/>
            <person name="Griggs A."/>
            <person name="Gujja S."/>
            <person name="Hansen M."/>
            <person name="Howarth C."/>
            <person name="Imamovic A."/>
            <person name="Ireland A."/>
            <person name="Larimer J."/>
            <person name="McCowan C."/>
            <person name="Murphy C."/>
            <person name="Pearson M."/>
            <person name="Poon T.W."/>
            <person name="Priest M."/>
            <person name="Roberts A."/>
            <person name="Saif S."/>
            <person name="Shea T."/>
            <person name="Sisk P."/>
            <person name="Sykes S."/>
            <person name="Wortman J."/>
            <person name="Nusbaum C."/>
            <person name="Birren B."/>
        </authorList>
    </citation>
    <scope>NUCLEOTIDE SEQUENCE [LARGE SCALE GENOMIC DNA]</scope>
    <source>
        <strain evidence="3 4">HGA0223</strain>
    </source>
</reference>
<dbReference type="AlphaFoldDB" id="S3BG96"/>
<dbReference type="Gene3D" id="3.40.190.10">
    <property type="entry name" value="Periplasmic binding protein-like II"/>
    <property type="match status" value="1"/>
</dbReference>
<sequence>MTRLSFRFAKRKSTAWCRWALRFACCILAAAVSVDIPAEERGTGAVVSLDHSAADLKVPPDAGVIPVPGTDPIRIAVITFALPRDNLLIAEATKLALAPLFPNRGIKLIFCTFEEFDRIVLSRGAEFILGTSGAVTRLSTFGLRPLATLVSKGGPDPNRNEGSAVIVREDHREFQTLGDLKGRTIAASNALSFPGWQIVLGEVAKFGINPNEFFGKTIFTGDARSISDIVKLVLDEKADAGVLRLCAYEQFIERHPEAVGELRILDRRDNVDVACVHSTDLYPGFTMASTELISPEAARRATLALLSMPPTERGARWTIPTNYKSVDALLEAIRVGPSEKLRATMLNELIDDYLTWMLVIALLILGLLFHGWRAEVLARRQGERVRELMEQKMAQASRLVSMQRAASLTQISSIFAHELRQPLTSHRFTRRGSPAKFAEVRPIRTAWPKSLTGLPTKHSGRVRLSSVCAPMPKAADWSDPFCRPPM</sequence>
<comment type="caution">
    <text evidence="3">The sequence shown here is derived from an EMBL/GenBank/DDBJ whole genome shotgun (WGS) entry which is preliminary data.</text>
</comment>
<keyword evidence="1" id="KW-0812">Transmembrane</keyword>
<keyword evidence="4" id="KW-1185">Reference proteome</keyword>
<dbReference type="EMBL" id="ATCF01000016">
    <property type="protein sequence ID" value="EPD99476.1"/>
    <property type="molecule type" value="Genomic_DNA"/>
</dbReference>
<feature type="transmembrane region" description="Helical" evidence="1">
    <location>
        <begin position="353"/>
        <end position="372"/>
    </location>
</feature>
<evidence type="ECO:0000256" key="1">
    <source>
        <dbReference type="SAM" id="Phobius"/>
    </source>
</evidence>
<protein>
    <recommendedName>
        <fullName evidence="5">SsuA/THI5-like domain-containing protein</fullName>
    </recommendedName>
</protein>